<keyword evidence="2" id="KW-0472">Membrane</keyword>
<accession>A0AAN6ZY34</accession>
<feature type="region of interest" description="Disordered" evidence="1">
    <location>
        <begin position="131"/>
        <end position="167"/>
    </location>
</feature>
<dbReference type="EMBL" id="MU856913">
    <property type="protein sequence ID" value="KAK4154404.1"/>
    <property type="molecule type" value="Genomic_DNA"/>
</dbReference>
<reference evidence="5" key="2">
    <citation type="submission" date="2023-05" db="EMBL/GenBank/DDBJ databases">
        <authorList>
            <consortium name="Lawrence Berkeley National Laboratory"/>
            <person name="Steindorff A."/>
            <person name="Hensen N."/>
            <person name="Bonometti L."/>
            <person name="Westerberg I."/>
            <person name="Brannstrom I.O."/>
            <person name="Guillou S."/>
            <person name="Cros-Aarteil S."/>
            <person name="Calhoun S."/>
            <person name="Haridas S."/>
            <person name="Kuo A."/>
            <person name="Mondo S."/>
            <person name="Pangilinan J."/>
            <person name="Riley R."/>
            <person name="Labutti K."/>
            <person name="Andreopoulos B."/>
            <person name="Lipzen A."/>
            <person name="Chen C."/>
            <person name="Yanf M."/>
            <person name="Daum C."/>
            <person name="Ng V."/>
            <person name="Clum A."/>
            <person name="Ohm R."/>
            <person name="Martin F."/>
            <person name="Silar P."/>
            <person name="Natvig D."/>
            <person name="Lalanne C."/>
            <person name="Gautier V."/>
            <person name="Ament-Velasquez S.L."/>
            <person name="Kruys A."/>
            <person name="Hutchinson M.I."/>
            <person name="Powell A.J."/>
            <person name="Barry K."/>
            <person name="Miller A.N."/>
            <person name="Grigoriev I.V."/>
            <person name="Debuchy R."/>
            <person name="Gladieux P."/>
            <person name="Thoren M.H."/>
            <person name="Johannesson H."/>
        </authorList>
    </citation>
    <scope>NUCLEOTIDE SEQUENCE</scope>
    <source>
        <strain evidence="5">CBS 538.74</strain>
    </source>
</reference>
<keyword evidence="2" id="KW-1133">Transmembrane helix</keyword>
<keyword evidence="3" id="KW-0732">Signal</keyword>
<evidence type="ECO:0000259" key="4">
    <source>
        <dbReference type="Pfam" id="PF04892"/>
    </source>
</evidence>
<feature type="compositionally biased region" description="Gly residues" evidence="1">
    <location>
        <begin position="151"/>
        <end position="163"/>
    </location>
</feature>
<evidence type="ECO:0000256" key="3">
    <source>
        <dbReference type="SAM" id="SignalP"/>
    </source>
</evidence>
<dbReference type="AlphaFoldDB" id="A0AAN6ZY34"/>
<feature type="domain" description="VanZ-like" evidence="4">
    <location>
        <begin position="38"/>
        <end position="113"/>
    </location>
</feature>
<feature type="transmembrane region" description="Helical" evidence="2">
    <location>
        <begin position="39"/>
        <end position="56"/>
    </location>
</feature>
<feature type="transmembrane region" description="Helical" evidence="2">
    <location>
        <begin position="63"/>
        <end position="85"/>
    </location>
</feature>
<evidence type="ECO:0000256" key="2">
    <source>
        <dbReference type="SAM" id="Phobius"/>
    </source>
</evidence>
<feature type="compositionally biased region" description="Acidic residues" evidence="1">
    <location>
        <begin position="206"/>
        <end position="217"/>
    </location>
</feature>
<name>A0AAN6ZY34_9PEZI</name>
<feature type="signal peptide" evidence="3">
    <location>
        <begin position="1"/>
        <end position="25"/>
    </location>
</feature>
<feature type="chain" id="PRO_5042948097" description="VanZ-like domain-containing protein" evidence="3">
    <location>
        <begin position="26"/>
        <end position="244"/>
    </location>
</feature>
<feature type="compositionally biased region" description="Acidic residues" evidence="1">
    <location>
        <begin position="137"/>
        <end position="149"/>
    </location>
</feature>
<feature type="compositionally biased region" description="Basic and acidic residues" evidence="1">
    <location>
        <begin position="228"/>
        <end position="244"/>
    </location>
</feature>
<dbReference type="PANTHER" id="PTHR28008">
    <property type="entry name" value="DOMAIN PROTEIN, PUTATIVE (AFU_ORTHOLOGUE AFUA_3G10980)-RELATED"/>
    <property type="match status" value="1"/>
</dbReference>
<dbReference type="PANTHER" id="PTHR28008:SF1">
    <property type="entry name" value="DOMAIN PROTEIN, PUTATIVE (AFU_ORTHOLOGUE AFUA_3G10980)-RELATED"/>
    <property type="match status" value="1"/>
</dbReference>
<feature type="transmembrane region" description="Helical" evidence="2">
    <location>
        <begin position="97"/>
        <end position="115"/>
    </location>
</feature>
<evidence type="ECO:0000313" key="6">
    <source>
        <dbReference type="Proteomes" id="UP001302745"/>
    </source>
</evidence>
<dbReference type="Pfam" id="PF04892">
    <property type="entry name" value="VanZ"/>
    <property type="match status" value="1"/>
</dbReference>
<keyword evidence="6" id="KW-1185">Reference proteome</keyword>
<reference evidence="5" key="1">
    <citation type="journal article" date="2023" name="Mol. Phylogenet. Evol.">
        <title>Genome-scale phylogeny and comparative genomics of the fungal order Sordariales.</title>
        <authorList>
            <person name="Hensen N."/>
            <person name="Bonometti L."/>
            <person name="Westerberg I."/>
            <person name="Brannstrom I.O."/>
            <person name="Guillou S."/>
            <person name="Cros-Aarteil S."/>
            <person name="Calhoun S."/>
            <person name="Haridas S."/>
            <person name="Kuo A."/>
            <person name="Mondo S."/>
            <person name="Pangilinan J."/>
            <person name="Riley R."/>
            <person name="LaButti K."/>
            <person name="Andreopoulos B."/>
            <person name="Lipzen A."/>
            <person name="Chen C."/>
            <person name="Yan M."/>
            <person name="Daum C."/>
            <person name="Ng V."/>
            <person name="Clum A."/>
            <person name="Steindorff A."/>
            <person name="Ohm R.A."/>
            <person name="Martin F."/>
            <person name="Silar P."/>
            <person name="Natvig D.O."/>
            <person name="Lalanne C."/>
            <person name="Gautier V."/>
            <person name="Ament-Velasquez S.L."/>
            <person name="Kruys A."/>
            <person name="Hutchinson M.I."/>
            <person name="Powell A.J."/>
            <person name="Barry K."/>
            <person name="Miller A.N."/>
            <person name="Grigoriev I.V."/>
            <person name="Debuchy R."/>
            <person name="Gladieux P."/>
            <person name="Hiltunen Thoren M."/>
            <person name="Johannesson H."/>
        </authorList>
    </citation>
    <scope>NUCLEOTIDE SEQUENCE</scope>
    <source>
        <strain evidence="5">CBS 538.74</strain>
    </source>
</reference>
<gene>
    <name evidence="5" type="ORF">C8A00DRAFT_14472</name>
</gene>
<feature type="region of interest" description="Disordered" evidence="1">
    <location>
        <begin position="206"/>
        <end position="244"/>
    </location>
</feature>
<protein>
    <recommendedName>
        <fullName evidence="4">VanZ-like domain-containing protein</fullName>
    </recommendedName>
</protein>
<dbReference type="Proteomes" id="UP001302745">
    <property type="component" value="Unassembled WGS sequence"/>
</dbReference>
<sequence>MRIRLPFAGVFTLLLLLAGYAGLSSLQLDETTLPINDKVLHALTFFSLTVAFYWVIDTSRRRTLHLTLVVCTAGLGVGSEFLQAVLPNGRAFDFFDVVANLVGSLAALGLCAWYHKRMLERKRVRKYTAVPSGEGGIDGEGDEQEDLELGEGPGIGGRGGRVSGDGHEEGVVTGSGIGIGAGAGADEGQRAAAATLEEEVDNWDENAVDAWDEDDAGDVGVSAPLTGKDGEAHGDHGSAKKRSD</sequence>
<organism evidence="5 6">
    <name type="scientific">Chaetomidium leptoderma</name>
    <dbReference type="NCBI Taxonomy" id="669021"/>
    <lineage>
        <taxon>Eukaryota</taxon>
        <taxon>Fungi</taxon>
        <taxon>Dikarya</taxon>
        <taxon>Ascomycota</taxon>
        <taxon>Pezizomycotina</taxon>
        <taxon>Sordariomycetes</taxon>
        <taxon>Sordariomycetidae</taxon>
        <taxon>Sordariales</taxon>
        <taxon>Chaetomiaceae</taxon>
        <taxon>Chaetomidium</taxon>
    </lineage>
</organism>
<feature type="region of interest" description="Disordered" evidence="1">
    <location>
        <begin position="178"/>
        <end position="197"/>
    </location>
</feature>
<evidence type="ECO:0000313" key="5">
    <source>
        <dbReference type="EMBL" id="KAK4154404.1"/>
    </source>
</evidence>
<dbReference type="InterPro" id="IPR006976">
    <property type="entry name" value="VanZ-like"/>
</dbReference>
<evidence type="ECO:0000256" key="1">
    <source>
        <dbReference type="SAM" id="MobiDB-lite"/>
    </source>
</evidence>
<dbReference type="NCBIfam" id="NF037970">
    <property type="entry name" value="vanZ_1"/>
    <property type="match status" value="1"/>
</dbReference>
<keyword evidence="2" id="KW-0812">Transmembrane</keyword>
<proteinExistence type="predicted"/>
<comment type="caution">
    <text evidence="5">The sequence shown here is derived from an EMBL/GenBank/DDBJ whole genome shotgun (WGS) entry which is preliminary data.</text>
</comment>